<comment type="caution">
    <text evidence="1">The sequence shown here is derived from an EMBL/GenBank/DDBJ whole genome shotgun (WGS) entry which is preliminary data.</text>
</comment>
<evidence type="ECO:0000313" key="1">
    <source>
        <dbReference type="EMBL" id="MDT0549607.1"/>
    </source>
</evidence>
<reference evidence="1" key="1">
    <citation type="submission" date="2024-05" db="EMBL/GenBank/DDBJ databases">
        <title>30 novel species of actinomycetes from the DSMZ collection.</title>
        <authorList>
            <person name="Nouioui I."/>
        </authorList>
    </citation>
    <scope>NUCLEOTIDE SEQUENCE</scope>
    <source>
        <strain evidence="1">DSM 41529</strain>
    </source>
</reference>
<proteinExistence type="predicted"/>
<dbReference type="Proteomes" id="UP001180754">
    <property type="component" value="Unassembled WGS sequence"/>
</dbReference>
<dbReference type="EMBL" id="JAVRFD010000035">
    <property type="protein sequence ID" value="MDT0549607.1"/>
    <property type="molecule type" value="Genomic_DNA"/>
</dbReference>
<evidence type="ECO:0000313" key="2">
    <source>
        <dbReference type="Proteomes" id="UP001180754"/>
    </source>
</evidence>
<sequence>MRACVTDSEPVSPWSAVDRMSTVTRFCAWCLEEFLPLDRETLFTPDTVERYVLTGMRDLQPSCRRTHRSQLSAIGRTITRRAPWPPARTGLARNRLATPYTPAQVAGYLEAAGQQSTPVRTRAAFGLLAAGLGAGLMPGEHLTITGRSLATTERGITVLSIAGIRPRAILVLAAYAPLLHTLAARHPGEPLIGPTHNTDKNRLNHLLPSRL</sequence>
<organism evidence="1 2">
    <name type="scientific">Streptomyces lonegramiae</name>
    <dbReference type="NCBI Taxonomy" id="3075524"/>
    <lineage>
        <taxon>Bacteria</taxon>
        <taxon>Bacillati</taxon>
        <taxon>Actinomycetota</taxon>
        <taxon>Actinomycetes</taxon>
        <taxon>Kitasatosporales</taxon>
        <taxon>Streptomycetaceae</taxon>
        <taxon>Streptomyces</taxon>
    </lineage>
</organism>
<gene>
    <name evidence="1" type="ORF">RND15_44200</name>
</gene>
<accession>A0ABU2XUK6</accession>
<dbReference type="RefSeq" id="WP_311730189.1">
    <property type="nucleotide sequence ID" value="NZ_JAVRFD010000035.1"/>
</dbReference>
<name>A0ABU2XUK6_9ACTN</name>
<keyword evidence="2" id="KW-1185">Reference proteome</keyword>
<protein>
    <recommendedName>
        <fullName evidence="3">Phage integrase family protein</fullName>
    </recommendedName>
</protein>
<evidence type="ECO:0008006" key="3">
    <source>
        <dbReference type="Google" id="ProtNLM"/>
    </source>
</evidence>